<dbReference type="FunCoup" id="A0A7M7G1Z5">
    <property type="interactions" value="1125"/>
</dbReference>
<feature type="domain" description="AB hydrolase-1" evidence="4">
    <location>
        <begin position="120"/>
        <end position="229"/>
    </location>
</feature>
<dbReference type="Pfam" id="PF03959">
    <property type="entry name" value="FSH1"/>
    <property type="match status" value="1"/>
</dbReference>
<dbReference type="GeneID" id="100114462"/>
<evidence type="ECO:0000259" key="4">
    <source>
        <dbReference type="Pfam" id="PF00561"/>
    </source>
</evidence>
<dbReference type="CTD" id="44441"/>
<dbReference type="SUPFAM" id="SSF53474">
    <property type="entry name" value="alpha/beta-Hydrolases"/>
    <property type="match status" value="1"/>
</dbReference>
<dbReference type="GO" id="GO:0008474">
    <property type="term" value="F:palmitoyl-(protein) hydrolase activity"/>
    <property type="evidence" value="ECO:0007669"/>
    <property type="project" value="TreeGrafter"/>
</dbReference>
<dbReference type="PANTHER" id="PTHR12277">
    <property type="entry name" value="ALPHA/BETA HYDROLASE DOMAIN-CONTAINING PROTEIN"/>
    <property type="match status" value="1"/>
</dbReference>
<evidence type="ECO:0000256" key="1">
    <source>
        <dbReference type="ARBA" id="ARBA00040125"/>
    </source>
</evidence>
<dbReference type="PANTHER" id="PTHR12277:SF81">
    <property type="entry name" value="PROTEIN ABHD13"/>
    <property type="match status" value="1"/>
</dbReference>
<dbReference type="InterPro" id="IPR000073">
    <property type="entry name" value="AB_hydrolase_1"/>
</dbReference>
<dbReference type="Gene3D" id="3.40.50.1820">
    <property type="entry name" value="alpha/beta hydrolase"/>
    <property type="match status" value="1"/>
</dbReference>
<accession>A0A7M7G1Z5</accession>
<dbReference type="Proteomes" id="UP000002358">
    <property type="component" value="Chromosome 1"/>
</dbReference>
<dbReference type="EnsemblMetazoa" id="XM_001599422">
    <property type="protein sequence ID" value="XP_001599472"/>
    <property type="gene ID" value="LOC100114462"/>
</dbReference>
<dbReference type="AlphaFoldDB" id="A0A7M7G1Z5"/>
<dbReference type="KEGG" id="nvi:100114462"/>
<protein>
    <recommendedName>
        <fullName evidence="1">Protein ABHD13</fullName>
    </recommendedName>
    <alternativeName>
        <fullName evidence="2">Alpha/beta hydrolase domain-containing protein 13</fullName>
    </alternativeName>
</protein>
<evidence type="ECO:0000256" key="3">
    <source>
        <dbReference type="SAM" id="Phobius"/>
    </source>
</evidence>
<reference evidence="6" key="1">
    <citation type="submission" date="2021-01" db="UniProtKB">
        <authorList>
            <consortium name="EnsemblMetazoa"/>
        </authorList>
    </citation>
    <scope>IDENTIFICATION</scope>
</reference>
<proteinExistence type="predicted"/>
<dbReference type="InterPro" id="IPR029058">
    <property type="entry name" value="AB_hydrolase_fold"/>
</dbReference>
<keyword evidence="3" id="KW-1133">Transmembrane helix</keyword>
<dbReference type="RefSeq" id="XP_008213860.1">
    <property type="nucleotide sequence ID" value="XM_008215638.4"/>
</dbReference>
<evidence type="ECO:0000259" key="5">
    <source>
        <dbReference type="Pfam" id="PF03959"/>
    </source>
</evidence>
<keyword evidence="3" id="KW-0812">Transmembrane</keyword>
<organism evidence="6 7">
    <name type="scientific">Nasonia vitripennis</name>
    <name type="common">Parasitic wasp</name>
    <dbReference type="NCBI Taxonomy" id="7425"/>
    <lineage>
        <taxon>Eukaryota</taxon>
        <taxon>Metazoa</taxon>
        <taxon>Ecdysozoa</taxon>
        <taxon>Arthropoda</taxon>
        <taxon>Hexapoda</taxon>
        <taxon>Insecta</taxon>
        <taxon>Pterygota</taxon>
        <taxon>Neoptera</taxon>
        <taxon>Endopterygota</taxon>
        <taxon>Hymenoptera</taxon>
        <taxon>Apocrita</taxon>
        <taxon>Proctotrupomorpha</taxon>
        <taxon>Chalcidoidea</taxon>
        <taxon>Pteromalidae</taxon>
        <taxon>Pteromalinae</taxon>
        <taxon>Nasonia</taxon>
    </lineage>
</organism>
<feature type="domain" description="Serine hydrolase" evidence="5">
    <location>
        <begin position="250"/>
        <end position="305"/>
    </location>
</feature>
<dbReference type="EnsemblMetazoa" id="XM_008215638">
    <property type="protein sequence ID" value="XP_008213860"/>
    <property type="gene ID" value="LOC100114462"/>
</dbReference>
<keyword evidence="7" id="KW-1185">Reference proteome</keyword>
<feature type="transmembrane region" description="Helical" evidence="3">
    <location>
        <begin position="21"/>
        <end position="40"/>
    </location>
</feature>
<dbReference type="GO" id="GO:0016020">
    <property type="term" value="C:membrane"/>
    <property type="evidence" value="ECO:0007669"/>
    <property type="project" value="TreeGrafter"/>
</dbReference>
<evidence type="ECO:0000256" key="2">
    <source>
        <dbReference type="ARBA" id="ARBA00042701"/>
    </source>
</evidence>
<dbReference type="InParanoid" id="A0A7M7G1Z5"/>
<evidence type="ECO:0000313" key="6">
    <source>
        <dbReference type="EnsemblMetazoa" id="XP_001599472"/>
    </source>
</evidence>
<name>A0A7M7G1Z5_NASVI</name>
<evidence type="ECO:0000313" key="7">
    <source>
        <dbReference type="Proteomes" id="UP000002358"/>
    </source>
</evidence>
<dbReference type="Pfam" id="PF00561">
    <property type="entry name" value="Abhydrolase_1"/>
    <property type="match status" value="1"/>
</dbReference>
<dbReference type="OrthoDB" id="10249433at2759"/>
<dbReference type="RefSeq" id="XP_001599472.2">
    <property type="nucleotide sequence ID" value="XM_001599422.6"/>
</dbReference>
<dbReference type="RefSeq" id="XP_008213859.1">
    <property type="nucleotide sequence ID" value="XM_008215637.4"/>
</dbReference>
<keyword evidence="3" id="KW-0472">Membrane</keyword>
<dbReference type="InterPro" id="IPR005645">
    <property type="entry name" value="FSH-like_dom"/>
</dbReference>
<dbReference type="EnsemblMetazoa" id="XM_008215637">
    <property type="protein sequence ID" value="XP_008213859"/>
    <property type="gene ID" value="LOC100114462"/>
</dbReference>
<sequence length="343" mass="39370">MMSFRLRLARTRPAIRLVQGIALKFWALSGAYLLLCFLLYWLYGSLFAFLLLCFATLGVLYNAEDQLLYYPRLPINSRIYVPPPSLHNLPYQSIYTKSLDGTTLHMFFIPQSGDLIKKAPTLLFLHGNAGNMGHRLENVKGLYNNIHCNILMIEYRGYGLSQGSPSEEGLYMDARAGIEYLHSRNDINTNEIILFGRSLGGAVAIDIAIRDEISQRIWCLIVENTFTSIPDMAAILIKFKILQYLPLFCYKNKYLTLNKVRSLSVPTLFISGRQDKLVPPKMMDELFEACGSSFKRKIQILDGTHNETWNKSGYYQQMLVFLEEIRRNPPTRTASKPWRIDEV</sequence>